<dbReference type="SUPFAM" id="SSF56954">
    <property type="entry name" value="Outer membrane efflux proteins (OEP)"/>
    <property type="match status" value="1"/>
</dbReference>
<protein>
    <submittedName>
        <fullName evidence="2">TolC family protein</fullName>
    </submittedName>
</protein>
<evidence type="ECO:0000256" key="1">
    <source>
        <dbReference type="ARBA" id="ARBA00007613"/>
    </source>
</evidence>
<dbReference type="AlphaFoldDB" id="A0AA49GMV1"/>
<accession>A0AA49GMV1</accession>
<comment type="similarity">
    <text evidence="1">Belongs to the outer membrane factor (OMF) (TC 1.B.17) family.</text>
</comment>
<dbReference type="Gene3D" id="1.20.1600.10">
    <property type="entry name" value="Outer membrane efflux proteins (OEP)"/>
    <property type="match status" value="1"/>
</dbReference>
<name>A0AA49GMV1_9BACT</name>
<gene>
    <name evidence="2" type="ORF">K4G66_24325</name>
</gene>
<proteinExistence type="inferred from homology"/>
<evidence type="ECO:0000313" key="2">
    <source>
        <dbReference type="EMBL" id="WKN35505.1"/>
    </source>
</evidence>
<organism evidence="2">
    <name type="scientific">Roseihalotalea indica</name>
    <dbReference type="NCBI Taxonomy" id="2867963"/>
    <lineage>
        <taxon>Bacteria</taxon>
        <taxon>Pseudomonadati</taxon>
        <taxon>Bacteroidota</taxon>
        <taxon>Cytophagia</taxon>
        <taxon>Cytophagales</taxon>
        <taxon>Catalimonadaceae</taxon>
        <taxon>Roseihalotalea</taxon>
    </lineage>
</organism>
<reference evidence="2" key="2">
    <citation type="journal article" date="2024" name="Antonie Van Leeuwenhoek">
        <title>Roseihalotalea indica gen. nov., sp. nov., a halophilic Bacteroidetes from mesopelagic Southwest Indian Ocean with higher carbohydrate metabolic potential.</title>
        <authorList>
            <person name="Chen B."/>
            <person name="Zhang M."/>
            <person name="Lin D."/>
            <person name="Ye J."/>
            <person name="Tang K."/>
        </authorList>
    </citation>
    <scope>NUCLEOTIDE SEQUENCE</scope>
    <source>
        <strain evidence="2">TK19036</strain>
    </source>
</reference>
<reference evidence="2" key="1">
    <citation type="journal article" date="2023" name="Comput. Struct. Biotechnol. J.">
        <title>Discovery of a novel marine Bacteroidetes with a rich repertoire of carbohydrate-active enzymes.</title>
        <authorList>
            <person name="Chen B."/>
            <person name="Liu G."/>
            <person name="Chen Q."/>
            <person name="Wang H."/>
            <person name="Liu L."/>
            <person name="Tang K."/>
        </authorList>
    </citation>
    <scope>NUCLEOTIDE SEQUENCE</scope>
    <source>
        <strain evidence="2">TK19036</strain>
    </source>
</reference>
<dbReference type="InterPro" id="IPR003423">
    <property type="entry name" value="OMP_efflux"/>
</dbReference>
<dbReference type="GO" id="GO:0015562">
    <property type="term" value="F:efflux transmembrane transporter activity"/>
    <property type="evidence" value="ECO:0007669"/>
    <property type="project" value="InterPro"/>
</dbReference>
<sequence length="232" mass="26619">MMLKEILTIFCFVMTLNVSFGQQIDYNRIIIPEEIPVDDLGERLVQLAWKNNPSNQAVIKDFEIAQVVLTQQKWSWLNQITVAGNLNEFTVNPDPDNNILFPRYNFGVSIPLGIVVSNPTNTKIAKRELEKSELAIKQQKLLIRNQVLSAYQDYLMYEQIYRLKSDLTEDVYADFLAVEQKFEEGGVTLEEYKIASKVYISQLEARVTAKNQLETAKLAIELLIGVNLEEIL</sequence>
<dbReference type="EMBL" id="CP120682">
    <property type="protein sequence ID" value="WKN35505.1"/>
    <property type="molecule type" value="Genomic_DNA"/>
</dbReference>
<dbReference type="Pfam" id="PF02321">
    <property type="entry name" value="OEP"/>
    <property type="match status" value="1"/>
</dbReference>